<feature type="transmembrane region" description="Helical" evidence="14">
    <location>
        <begin position="171"/>
        <end position="193"/>
    </location>
</feature>
<dbReference type="Gene3D" id="1.10.287.130">
    <property type="match status" value="1"/>
</dbReference>
<dbReference type="Proteomes" id="UP000663802">
    <property type="component" value="Unassembled WGS sequence"/>
</dbReference>
<dbReference type="PANTHER" id="PTHR45528">
    <property type="entry name" value="SENSOR HISTIDINE KINASE CPXA"/>
    <property type="match status" value="1"/>
</dbReference>
<dbReference type="Gene3D" id="3.30.565.10">
    <property type="entry name" value="Histidine kinase-like ATPase, C-terminal domain"/>
    <property type="match status" value="1"/>
</dbReference>
<evidence type="ECO:0000256" key="6">
    <source>
        <dbReference type="ARBA" id="ARBA00022679"/>
    </source>
</evidence>
<dbReference type="CDD" id="cd00082">
    <property type="entry name" value="HisKA"/>
    <property type="match status" value="1"/>
</dbReference>
<dbReference type="EMBL" id="BMBA01000004">
    <property type="protein sequence ID" value="GFZ33027.1"/>
    <property type="molecule type" value="Genomic_DNA"/>
</dbReference>
<evidence type="ECO:0000256" key="3">
    <source>
        <dbReference type="ARBA" id="ARBA00012438"/>
    </source>
</evidence>
<accession>A0ABQ1EE17</accession>
<keyword evidence="8" id="KW-0547">Nucleotide-binding</keyword>
<dbReference type="SUPFAM" id="SSF55874">
    <property type="entry name" value="ATPase domain of HSP90 chaperone/DNA topoisomerase II/histidine kinase"/>
    <property type="match status" value="1"/>
</dbReference>
<evidence type="ECO:0000259" key="16">
    <source>
        <dbReference type="PROSITE" id="PS50885"/>
    </source>
</evidence>
<evidence type="ECO:0000256" key="10">
    <source>
        <dbReference type="ARBA" id="ARBA00022840"/>
    </source>
</evidence>
<dbReference type="InterPro" id="IPR003594">
    <property type="entry name" value="HATPase_dom"/>
</dbReference>
<keyword evidence="6" id="KW-0808">Transferase</keyword>
<feature type="domain" description="Histidine kinase" evidence="15">
    <location>
        <begin position="258"/>
        <end position="471"/>
    </location>
</feature>
<evidence type="ECO:0000313" key="17">
    <source>
        <dbReference type="EMBL" id="GFZ33027.1"/>
    </source>
</evidence>
<dbReference type="Gene3D" id="6.10.340.10">
    <property type="match status" value="1"/>
</dbReference>
<dbReference type="PROSITE" id="PS50109">
    <property type="entry name" value="HIS_KIN"/>
    <property type="match status" value="1"/>
</dbReference>
<dbReference type="InterPro" id="IPR036097">
    <property type="entry name" value="HisK_dim/P_sf"/>
</dbReference>
<keyword evidence="4" id="KW-1003">Cell membrane</keyword>
<reference evidence="17 18" key="1">
    <citation type="journal article" date="2021" name="Int. J. Syst. Evol. Microbiol.">
        <title>Clostridium zeae sp. nov., isolated from corn silage.</title>
        <authorList>
            <person name="Kobayashi H."/>
            <person name="Tanizawa Y."/>
            <person name="Yagura M."/>
            <person name="Sakamoto M."/>
            <person name="Ohkuma M."/>
            <person name="Tohno M."/>
        </authorList>
    </citation>
    <scope>NUCLEOTIDE SEQUENCE [LARGE SCALE GENOMIC DNA]</scope>
    <source>
        <strain evidence="17 18">CSC2</strain>
    </source>
</reference>
<dbReference type="Pfam" id="PF00672">
    <property type="entry name" value="HAMP"/>
    <property type="match status" value="1"/>
</dbReference>
<name>A0ABQ1EE17_9CLOT</name>
<comment type="subcellular location">
    <subcellularLocation>
        <location evidence="2">Cell membrane</location>
        <topology evidence="2">Multi-pass membrane protein</topology>
    </subcellularLocation>
</comment>
<dbReference type="InterPro" id="IPR004358">
    <property type="entry name" value="Sig_transdc_His_kin-like_C"/>
</dbReference>
<keyword evidence="5" id="KW-0597">Phosphoprotein</keyword>
<keyword evidence="13 14" id="KW-0472">Membrane</keyword>
<evidence type="ECO:0000256" key="11">
    <source>
        <dbReference type="ARBA" id="ARBA00022989"/>
    </source>
</evidence>
<evidence type="ECO:0000256" key="1">
    <source>
        <dbReference type="ARBA" id="ARBA00000085"/>
    </source>
</evidence>
<dbReference type="CDD" id="cd06225">
    <property type="entry name" value="HAMP"/>
    <property type="match status" value="1"/>
</dbReference>
<keyword evidence="7 14" id="KW-0812">Transmembrane</keyword>
<comment type="catalytic activity">
    <reaction evidence="1">
        <text>ATP + protein L-histidine = ADP + protein N-phospho-L-histidine.</text>
        <dbReference type="EC" id="2.7.13.3"/>
    </reaction>
</comment>
<keyword evidence="18" id="KW-1185">Reference proteome</keyword>
<proteinExistence type="predicted"/>
<evidence type="ECO:0000259" key="15">
    <source>
        <dbReference type="PROSITE" id="PS50109"/>
    </source>
</evidence>
<dbReference type="SMART" id="SM00387">
    <property type="entry name" value="HATPase_c"/>
    <property type="match status" value="1"/>
</dbReference>
<dbReference type="SMART" id="SM00388">
    <property type="entry name" value="HisKA"/>
    <property type="match status" value="1"/>
</dbReference>
<evidence type="ECO:0000256" key="5">
    <source>
        <dbReference type="ARBA" id="ARBA00022553"/>
    </source>
</evidence>
<dbReference type="CDD" id="cd00075">
    <property type="entry name" value="HATPase"/>
    <property type="match status" value="1"/>
</dbReference>
<sequence>MRFSLKIFICTLLVVAISFAAGGYLLVSSSFLAAKDREINRSLDEYTSLQYMLESELINEELNGKEITKEVLKMAVEKVSGSIKQSKQSDRDITVYDSSGQQVYPEEGSKIPEKDSTDKDKNLVYHIEKKDNIYNLYITGMFTYNSISVYFRYSRDISEVFVQKNEQIRLFMVYDSIIIMVSAMVVFGLSWLLTRPVRKLTLISSRIASGEYKQRVDIKSSDEIGELAQSFNRMADSIEDKINELEVAANVKDEFIANFTHELKTPMTSIIGYADMLRSRLMDPDTTFKAANYIYNEANRLEALSLKMLDLVVMEQNKFSFTPINADELLEYVKRVVTPSFSEENVNLKLSIQKGVVFVEPDLIKTLLVNIVDNARKASYEDGVVELLGISAEEGYIITVTDKGEGIPKSELGKITEAFYMVDKSRARAKNGTGLGLAIASRIAALHDSELQINSEVGIGTKVSITLPYSYSKGGDRDEQKGKV</sequence>
<keyword evidence="11 14" id="KW-1133">Transmembrane helix</keyword>
<dbReference type="Pfam" id="PF02518">
    <property type="entry name" value="HATPase_c"/>
    <property type="match status" value="1"/>
</dbReference>
<feature type="transmembrane region" description="Helical" evidence="14">
    <location>
        <begin position="133"/>
        <end position="151"/>
    </location>
</feature>
<keyword evidence="10" id="KW-0067">ATP-binding</keyword>
<evidence type="ECO:0000256" key="12">
    <source>
        <dbReference type="ARBA" id="ARBA00023012"/>
    </source>
</evidence>
<evidence type="ECO:0000256" key="7">
    <source>
        <dbReference type="ARBA" id="ARBA00022692"/>
    </source>
</evidence>
<dbReference type="Pfam" id="PF00512">
    <property type="entry name" value="HisKA"/>
    <property type="match status" value="1"/>
</dbReference>
<dbReference type="SUPFAM" id="SSF158472">
    <property type="entry name" value="HAMP domain-like"/>
    <property type="match status" value="1"/>
</dbReference>
<evidence type="ECO:0000256" key="13">
    <source>
        <dbReference type="ARBA" id="ARBA00023136"/>
    </source>
</evidence>
<evidence type="ECO:0000256" key="2">
    <source>
        <dbReference type="ARBA" id="ARBA00004651"/>
    </source>
</evidence>
<dbReference type="InterPro" id="IPR003660">
    <property type="entry name" value="HAMP_dom"/>
</dbReference>
<keyword evidence="9 17" id="KW-0418">Kinase</keyword>
<dbReference type="EC" id="2.7.13.3" evidence="3"/>
<dbReference type="InterPro" id="IPR050398">
    <property type="entry name" value="HssS/ArlS-like"/>
</dbReference>
<dbReference type="InterPro" id="IPR005467">
    <property type="entry name" value="His_kinase_dom"/>
</dbReference>
<dbReference type="InterPro" id="IPR036890">
    <property type="entry name" value="HATPase_C_sf"/>
</dbReference>
<dbReference type="SMART" id="SM00304">
    <property type="entry name" value="HAMP"/>
    <property type="match status" value="1"/>
</dbReference>
<dbReference type="PRINTS" id="PR00344">
    <property type="entry name" value="BCTRLSENSOR"/>
</dbReference>
<dbReference type="SUPFAM" id="SSF47384">
    <property type="entry name" value="Homodimeric domain of signal transducing histidine kinase"/>
    <property type="match status" value="1"/>
</dbReference>
<evidence type="ECO:0000256" key="14">
    <source>
        <dbReference type="SAM" id="Phobius"/>
    </source>
</evidence>
<evidence type="ECO:0000256" key="8">
    <source>
        <dbReference type="ARBA" id="ARBA00022741"/>
    </source>
</evidence>
<evidence type="ECO:0000256" key="4">
    <source>
        <dbReference type="ARBA" id="ARBA00022475"/>
    </source>
</evidence>
<organism evidence="17 18">
    <name type="scientific">Clostridium zeae</name>
    <dbReference type="NCBI Taxonomy" id="2759022"/>
    <lineage>
        <taxon>Bacteria</taxon>
        <taxon>Bacillati</taxon>
        <taxon>Bacillota</taxon>
        <taxon>Clostridia</taxon>
        <taxon>Eubacteriales</taxon>
        <taxon>Clostridiaceae</taxon>
        <taxon>Clostridium</taxon>
    </lineage>
</organism>
<dbReference type="PANTHER" id="PTHR45528:SF1">
    <property type="entry name" value="SENSOR HISTIDINE KINASE CPXA"/>
    <property type="match status" value="1"/>
</dbReference>
<comment type="caution">
    <text evidence="17">The sequence shown here is derived from an EMBL/GenBank/DDBJ whole genome shotgun (WGS) entry which is preliminary data.</text>
</comment>
<dbReference type="RefSeq" id="WP_206871272.1">
    <property type="nucleotide sequence ID" value="NZ_BMBA01000004.1"/>
</dbReference>
<dbReference type="GO" id="GO:0016301">
    <property type="term" value="F:kinase activity"/>
    <property type="evidence" value="ECO:0007669"/>
    <property type="project" value="UniProtKB-KW"/>
</dbReference>
<feature type="domain" description="HAMP" evidence="16">
    <location>
        <begin position="191"/>
        <end position="243"/>
    </location>
</feature>
<gene>
    <name evidence="17" type="primary">phoR</name>
    <name evidence="17" type="ORF">CSC2_35530</name>
</gene>
<feature type="transmembrane region" description="Helical" evidence="14">
    <location>
        <begin position="6"/>
        <end position="27"/>
    </location>
</feature>
<keyword evidence="12" id="KW-0902">Two-component regulatory system</keyword>
<evidence type="ECO:0000256" key="9">
    <source>
        <dbReference type="ARBA" id="ARBA00022777"/>
    </source>
</evidence>
<evidence type="ECO:0000313" key="18">
    <source>
        <dbReference type="Proteomes" id="UP000663802"/>
    </source>
</evidence>
<dbReference type="InterPro" id="IPR003661">
    <property type="entry name" value="HisK_dim/P_dom"/>
</dbReference>
<protein>
    <recommendedName>
        <fullName evidence="3">histidine kinase</fullName>
        <ecNumber evidence="3">2.7.13.3</ecNumber>
    </recommendedName>
</protein>
<dbReference type="PROSITE" id="PS50885">
    <property type="entry name" value="HAMP"/>
    <property type="match status" value="1"/>
</dbReference>